<organism evidence="11 12">
    <name type="scientific">Neorhizobium galegae bv. officinalis bv. officinalis str. HAMBI 1141</name>
    <dbReference type="NCBI Taxonomy" id="1028801"/>
    <lineage>
        <taxon>Bacteria</taxon>
        <taxon>Pseudomonadati</taxon>
        <taxon>Pseudomonadota</taxon>
        <taxon>Alphaproteobacteria</taxon>
        <taxon>Hyphomicrobiales</taxon>
        <taxon>Rhizobiaceae</taxon>
        <taxon>Rhizobium/Agrobacterium group</taxon>
        <taxon>Neorhizobium</taxon>
    </lineage>
</organism>
<feature type="domain" description="L,D-TPase catalytic" evidence="10">
    <location>
        <begin position="134"/>
        <end position="273"/>
    </location>
</feature>
<accession>A0A068T3N1</accession>
<sequence length="274" mass="30125">MINDRGPIFLAEGASRNFSAALPLKSDFAVPCVSYRTVLPQMILTPSFSRRSFLSLLGAGAASTLAGCASSVPRPLATTVAFRPEPIEGPSSELDVMYGSMVDGGFVIPAIPYRQINPRYYRQQVVDPTGERPGTVVVDTASRFLYLIEPGGTAMRYGVGIGREGFAWQGEGVIQWRQRWPKWTPPDEMVARQPELTKYSAKNGGMPPGLLNPLGARALYIFKNGQDTLYRLHGSPEWNSIGKAVSSGCVRLMNQDIIDLYDRVPEKARIVVWQ</sequence>
<keyword evidence="6 9" id="KW-0133">Cell shape</keyword>
<dbReference type="Gene3D" id="2.40.440.10">
    <property type="entry name" value="L,D-transpeptidase catalytic domain-like"/>
    <property type="match status" value="1"/>
</dbReference>
<gene>
    <name evidence="11" type="ORF">RG1141_CH07130</name>
</gene>
<keyword evidence="7 9" id="KW-0573">Peptidoglycan synthesis</keyword>
<protein>
    <submittedName>
        <fullName evidence="11">ErfK/YbiS/YcfS/YnhG family protein</fullName>
    </submittedName>
</protein>
<evidence type="ECO:0000256" key="4">
    <source>
        <dbReference type="ARBA" id="ARBA00022679"/>
    </source>
</evidence>
<dbReference type="FunFam" id="2.40.440.10:FF:000002">
    <property type="entry name" value="L,D-transpeptidase ErfK/SrfK"/>
    <property type="match status" value="1"/>
</dbReference>
<evidence type="ECO:0000256" key="1">
    <source>
        <dbReference type="ARBA" id="ARBA00004752"/>
    </source>
</evidence>
<comment type="similarity">
    <text evidence="2">Belongs to the YkuD family.</text>
</comment>
<evidence type="ECO:0000256" key="8">
    <source>
        <dbReference type="ARBA" id="ARBA00023316"/>
    </source>
</evidence>
<keyword evidence="3" id="KW-0328">Glycosyltransferase</keyword>
<dbReference type="Proteomes" id="UP000028186">
    <property type="component" value="Chromosome I"/>
</dbReference>
<proteinExistence type="inferred from homology"/>
<dbReference type="EMBL" id="HG938355">
    <property type="protein sequence ID" value="CDN53073.1"/>
    <property type="molecule type" value="Genomic_DNA"/>
</dbReference>
<dbReference type="InterPro" id="IPR038063">
    <property type="entry name" value="Transpep_catalytic_dom"/>
</dbReference>
<dbReference type="PROSITE" id="PS52029">
    <property type="entry name" value="LD_TPASE"/>
    <property type="match status" value="1"/>
</dbReference>
<dbReference type="GO" id="GO:0071972">
    <property type="term" value="F:peptidoglycan L,D-transpeptidase activity"/>
    <property type="evidence" value="ECO:0007669"/>
    <property type="project" value="TreeGrafter"/>
</dbReference>
<dbReference type="GO" id="GO:0071555">
    <property type="term" value="P:cell wall organization"/>
    <property type="evidence" value="ECO:0007669"/>
    <property type="project" value="UniProtKB-UniRule"/>
</dbReference>
<dbReference type="AlphaFoldDB" id="A0A068T3N1"/>
<dbReference type="GO" id="GO:0005576">
    <property type="term" value="C:extracellular region"/>
    <property type="evidence" value="ECO:0007669"/>
    <property type="project" value="TreeGrafter"/>
</dbReference>
<dbReference type="PROSITE" id="PS51318">
    <property type="entry name" value="TAT"/>
    <property type="match status" value="1"/>
</dbReference>
<dbReference type="GO" id="GO:0018104">
    <property type="term" value="P:peptidoglycan-protein cross-linking"/>
    <property type="evidence" value="ECO:0007669"/>
    <property type="project" value="TreeGrafter"/>
</dbReference>
<dbReference type="GO" id="GO:0016757">
    <property type="term" value="F:glycosyltransferase activity"/>
    <property type="evidence" value="ECO:0007669"/>
    <property type="project" value="UniProtKB-KW"/>
</dbReference>
<feature type="active site" description="Nucleophile" evidence="9">
    <location>
        <position position="249"/>
    </location>
</feature>
<dbReference type="SUPFAM" id="SSF141523">
    <property type="entry name" value="L,D-transpeptidase catalytic domain-like"/>
    <property type="match status" value="1"/>
</dbReference>
<dbReference type="eggNOG" id="COG1376">
    <property type="taxonomic scope" value="Bacteria"/>
</dbReference>
<evidence type="ECO:0000256" key="2">
    <source>
        <dbReference type="ARBA" id="ARBA00005992"/>
    </source>
</evidence>
<reference evidence="12" key="1">
    <citation type="journal article" date="2014" name="BMC Genomics">
        <title>Genome sequencing of two Neorhizobium galegae strains reveals a noeT gene responsible for the unusual acetylation of the nodulation factors.</title>
        <authorList>
            <person name="Osterman J."/>
            <person name="Marsh J."/>
            <person name="Laine P.K."/>
            <person name="Zeng Z."/>
            <person name="Alatalo E."/>
            <person name="Sullivan J.T."/>
            <person name="Young J.P."/>
            <person name="Thomas-Oates J."/>
            <person name="Paulin L."/>
            <person name="Lindstrom K."/>
        </authorList>
    </citation>
    <scope>NUCLEOTIDE SEQUENCE [LARGE SCALE GENOMIC DNA]</scope>
    <source>
        <strain evidence="12">HAMBI 1141</strain>
    </source>
</reference>
<evidence type="ECO:0000256" key="9">
    <source>
        <dbReference type="PROSITE-ProRule" id="PRU01373"/>
    </source>
</evidence>
<evidence type="ECO:0000256" key="6">
    <source>
        <dbReference type="ARBA" id="ARBA00022960"/>
    </source>
</evidence>
<evidence type="ECO:0000259" key="10">
    <source>
        <dbReference type="PROSITE" id="PS52029"/>
    </source>
</evidence>
<dbReference type="CDD" id="cd16913">
    <property type="entry name" value="YkuD_like"/>
    <property type="match status" value="1"/>
</dbReference>
<comment type="pathway">
    <text evidence="1 9">Cell wall biogenesis; peptidoglycan biosynthesis.</text>
</comment>
<evidence type="ECO:0000313" key="11">
    <source>
        <dbReference type="EMBL" id="CDN53073.1"/>
    </source>
</evidence>
<dbReference type="GO" id="GO:0008360">
    <property type="term" value="P:regulation of cell shape"/>
    <property type="evidence" value="ECO:0007669"/>
    <property type="project" value="UniProtKB-UniRule"/>
</dbReference>
<dbReference type="Pfam" id="PF03734">
    <property type="entry name" value="YkuD"/>
    <property type="match status" value="1"/>
</dbReference>
<dbReference type="UniPathway" id="UPA00219"/>
<dbReference type="KEGG" id="ngl:RG1141_CH07130"/>
<keyword evidence="8 9" id="KW-0961">Cell wall biogenesis/degradation</keyword>
<keyword evidence="4" id="KW-0808">Transferase</keyword>
<dbReference type="HOGENOM" id="CLU_042399_0_0_5"/>
<dbReference type="PATRIC" id="fig|1028801.3.peg.725"/>
<name>A0A068T3N1_NEOGA</name>
<evidence type="ECO:0000313" key="12">
    <source>
        <dbReference type="Proteomes" id="UP000028186"/>
    </source>
</evidence>
<dbReference type="InterPro" id="IPR050979">
    <property type="entry name" value="LD-transpeptidase"/>
</dbReference>
<evidence type="ECO:0000256" key="5">
    <source>
        <dbReference type="ARBA" id="ARBA00022801"/>
    </source>
</evidence>
<keyword evidence="5" id="KW-0378">Hydrolase</keyword>
<dbReference type="InterPro" id="IPR005490">
    <property type="entry name" value="LD_TPept_cat_dom"/>
</dbReference>
<evidence type="ECO:0000256" key="7">
    <source>
        <dbReference type="ARBA" id="ARBA00022984"/>
    </source>
</evidence>
<dbReference type="PANTHER" id="PTHR30582">
    <property type="entry name" value="L,D-TRANSPEPTIDASE"/>
    <property type="match status" value="1"/>
</dbReference>
<dbReference type="InterPro" id="IPR006311">
    <property type="entry name" value="TAT_signal"/>
</dbReference>
<dbReference type="PANTHER" id="PTHR30582:SF24">
    <property type="entry name" value="L,D-TRANSPEPTIDASE ERFK_SRFK-RELATED"/>
    <property type="match status" value="1"/>
</dbReference>
<feature type="active site" description="Proton donor/acceptor" evidence="9">
    <location>
        <position position="233"/>
    </location>
</feature>
<evidence type="ECO:0000256" key="3">
    <source>
        <dbReference type="ARBA" id="ARBA00022676"/>
    </source>
</evidence>